<reference evidence="1" key="1">
    <citation type="submission" date="2016-01" db="EMBL/GenBank/DDBJ databases">
        <authorList>
            <person name="Mcilroy J.S."/>
            <person name="Karst M S."/>
            <person name="Albertsen M."/>
        </authorList>
    </citation>
    <scope>NUCLEOTIDE SEQUENCE</scope>
    <source>
        <strain evidence="1">Cfx-K</strain>
    </source>
</reference>
<dbReference type="Pfam" id="PF08843">
    <property type="entry name" value="AbiEii"/>
    <property type="match status" value="1"/>
</dbReference>
<evidence type="ECO:0008006" key="3">
    <source>
        <dbReference type="Google" id="ProtNLM"/>
    </source>
</evidence>
<name>A0A160T4S8_9CHLR</name>
<sequence>MNFDLSLYFLVLRKLEELKIPYVVIGAFAGTMYGIMRTTHDVDILIDLDESHVNPLAEAFPLPHYYADPHQMLAAIRANSTFNIIDILKVDKVDLFMLSMDPRYFTAFETRVRRTVAEAEQNPLEIWVARVEDVIVGKLMAWAEGRSYRHLADIYEMMVFHYLQAGLGTSSFDETYVNDRAAALGEDVDLQWRFLNESAREYAETAAS</sequence>
<dbReference type="EMBL" id="LN890655">
    <property type="protein sequence ID" value="CUS03650.2"/>
    <property type="molecule type" value="Genomic_DNA"/>
</dbReference>
<evidence type="ECO:0000313" key="1">
    <source>
        <dbReference type="EMBL" id="CUS03650.2"/>
    </source>
</evidence>
<gene>
    <name evidence="1" type="ORF">CFX0092_A1772</name>
</gene>
<organism evidence="1 2">
    <name type="scientific">Candidatus Promineifilum breve</name>
    <dbReference type="NCBI Taxonomy" id="1806508"/>
    <lineage>
        <taxon>Bacteria</taxon>
        <taxon>Bacillati</taxon>
        <taxon>Chloroflexota</taxon>
        <taxon>Ardenticatenia</taxon>
        <taxon>Candidatus Promineifilales</taxon>
        <taxon>Candidatus Promineifilaceae</taxon>
        <taxon>Candidatus Promineifilum</taxon>
    </lineage>
</organism>
<dbReference type="RefSeq" id="WP_095043106.1">
    <property type="nucleotide sequence ID" value="NZ_LN890655.1"/>
</dbReference>
<dbReference type="InterPro" id="IPR043519">
    <property type="entry name" value="NT_sf"/>
</dbReference>
<dbReference type="Proteomes" id="UP000215027">
    <property type="component" value="Chromosome I"/>
</dbReference>
<protein>
    <recommendedName>
        <fullName evidence="3">Nucleotidyltransferase</fullName>
    </recommendedName>
</protein>
<dbReference type="Gene3D" id="3.30.460.40">
    <property type="match status" value="1"/>
</dbReference>
<proteinExistence type="predicted"/>
<dbReference type="KEGG" id="pbf:CFX0092_A1772"/>
<evidence type="ECO:0000313" key="2">
    <source>
        <dbReference type="Proteomes" id="UP000215027"/>
    </source>
</evidence>
<dbReference type="OrthoDB" id="1551055at2"/>
<dbReference type="SUPFAM" id="SSF81301">
    <property type="entry name" value="Nucleotidyltransferase"/>
    <property type="match status" value="1"/>
</dbReference>
<dbReference type="InterPro" id="IPR014942">
    <property type="entry name" value="AbiEii"/>
</dbReference>
<keyword evidence="2" id="KW-1185">Reference proteome</keyword>
<dbReference type="AlphaFoldDB" id="A0A160T4S8"/>
<accession>A0A160T4S8</accession>